<organism evidence="1 2">
    <name type="scientific">Streptococcus gallolyticus</name>
    <dbReference type="NCBI Taxonomy" id="315405"/>
    <lineage>
        <taxon>Bacteria</taxon>
        <taxon>Bacillati</taxon>
        <taxon>Bacillota</taxon>
        <taxon>Bacilli</taxon>
        <taxon>Lactobacillales</taxon>
        <taxon>Streptococcaceae</taxon>
        <taxon>Streptococcus</taxon>
    </lineage>
</organism>
<reference evidence="1 2" key="1">
    <citation type="submission" date="2016-10" db="EMBL/GenBank/DDBJ databases">
        <authorList>
            <person name="de Groot N.N."/>
        </authorList>
    </citation>
    <scope>NUCLEOTIDE SEQUENCE [LARGE SCALE GENOMIC DNA]</scope>
    <source>
        <strain evidence="1 2">VTM2R47</strain>
    </source>
</reference>
<dbReference type="Proteomes" id="UP000182712">
    <property type="component" value="Unassembled WGS sequence"/>
</dbReference>
<sequence length="122" mass="14104">MEEIREKLNHQASRQEVEKVGDIVKQRLLERIPNYYAGGATGLLNRIIKRLGGHFVTAFRLGYAGFGVNQFYISYDYYDSTFKHVKVDYKTVSDDLFLTSHDIDTIVNGLMIKVEDYLEEFG</sequence>
<dbReference type="RefSeq" id="WP_074627385.1">
    <property type="nucleotide sequence ID" value="NZ_FOGM01000004.1"/>
</dbReference>
<gene>
    <name evidence="1" type="ORF">SAMN04487840_10460</name>
</gene>
<dbReference type="AlphaFoldDB" id="A0A1H9PBA6"/>
<protein>
    <submittedName>
        <fullName evidence="1">Uncharacterized protein</fullName>
    </submittedName>
</protein>
<evidence type="ECO:0000313" key="1">
    <source>
        <dbReference type="EMBL" id="SER45422.1"/>
    </source>
</evidence>
<evidence type="ECO:0000313" key="2">
    <source>
        <dbReference type="Proteomes" id="UP000182712"/>
    </source>
</evidence>
<dbReference type="EMBL" id="FOGM01000004">
    <property type="protein sequence ID" value="SER45422.1"/>
    <property type="molecule type" value="Genomic_DNA"/>
</dbReference>
<accession>A0A1H9PBA6</accession>
<proteinExistence type="predicted"/>
<name>A0A1H9PBA6_9STRE</name>